<name>A0ABU8RXR6_9SPHN</name>
<dbReference type="InterPro" id="IPR014729">
    <property type="entry name" value="Rossmann-like_a/b/a_fold"/>
</dbReference>
<evidence type="ECO:0000256" key="4">
    <source>
        <dbReference type="ARBA" id="ARBA00022840"/>
    </source>
</evidence>
<dbReference type="HAMAP" id="MF_01161">
    <property type="entry name" value="tRNA_Ile_lys_synt"/>
    <property type="match status" value="1"/>
</dbReference>
<dbReference type="InterPro" id="IPR011063">
    <property type="entry name" value="TilS/TtcA_N"/>
</dbReference>
<dbReference type="Pfam" id="PF01171">
    <property type="entry name" value="ATP_bind_3"/>
    <property type="match status" value="1"/>
</dbReference>
<dbReference type="EMBL" id="JBBHJZ010000003">
    <property type="protein sequence ID" value="MEJ5977870.1"/>
    <property type="molecule type" value="Genomic_DNA"/>
</dbReference>
<accession>A0ABU8RXR6</accession>
<proteinExistence type="inferred from homology"/>
<comment type="subcellular location">
    <subcellularLocation>
        <location evidence="6">Cytoplasm</location>
    </subcellularLocation>
</comment>
<organism evidence="8 9">
    <name type="scientific">Novosphingobium anseongense</name>
    <dbReference type="NCBI Taxonomy" id="3133436"/>
    <lineage>
        <taxon>Bacteria</taxon>
        <taxon>Pseudomonadati</taxon>
        <taxon>Pseudomonadota</taxon>
        <taxon>Alphaproteobacteria</taxon>
        <taxon>Sphingomonadales</taxon>
        <taxon>Sphingomonadaceae</taxon>
        <taxon>Novosphingobium</taxon>
    </lineage>
</organism>
<dbReference type="EC" id="6.3.4.19" evidence="6"/>
<dbReference type="SUPFAM" id="SSF52402">
    <property type="entry name" value="Adenine nucleotide alpha hydrolases-like"/>
    <property type="match status" value="1"/>
</dbReference>
<comment type="catalytic activity">
    <reaction evidence="5 6">
        <text>cytidine(34) in tRNA(Ile2) + L-lysine + ATP = lysidine(34) in tRNA(Ile2) + AMP + diphosphate + H(+)</text>
        <dbReference type="Rhea" id="RHEA:43744"/>
        <dbReference type="Rhea" id="RHEA-COMP:10625"/>
        <dbReference type="Rhea" id="RHEA-COMP:10670"/>
        <dbReference type="ChEBI" id="CHEBI:15378"/>
        <dbReference type="ChEBI" id="CHEBI:30616"/>
        <dbReference type="ChEBI" id="CHEBI:32551"/>
        <dbReference type="ChEBI" id="CHEBI:33019"/>
        <dbReference type="ChEBI" id="CHEBI:82748"/>
        <dbReference type="ChEBI" id="CHEBI:83665"/>
        <dbReference type="ChEBI" id="CHEBI:456215"/>
        <dbReference type="EC" id="6.3.4.19"/>
    </reaction>
</comment>
<evidence type="ECO:0000256" key="6">
    <source>
        <dbReference type="HAMAP-Rule" id="MF_01161"/>
    </source>
</evidence>
<feature type="domain" description="tRNA(Ile)-lysidine/2-thiocytidine synthase N-terminal" evidence="7">
    <location>
        <begin position="27"/>
        <end position="201"/>
    </location>
</feature>
<keyword evidence="4 6" id="KW-0067">ATP-binding</keyword>
<evidence type="ECO:0000256" key="5">
    <source>
        <dbReference type="ARBA" id="ARBA00048539"/>
    </source>
</evidence>
<dbReference type="CDD" id="cd01992">
    <property type="entry name" value="TilS_N"/>
    <property type="match status" value="1"/>
</dbReference>
<feature type="binding site" evidence="6">
    <location>
        <begin position="31"/>
        <end position="36"/>
    </location>
    <ligand>
        <name>ATP</name>
        <dbReference type="ChEBI" id="CHEBI:30616"/>
    </ligand>
</feature>
<evidence type="ECO:0000259" key="7">
    <source>
        <dbReference type="Pfam" id="PF01171"/>
    </source>
</evidence>
<protein>
    <recommendedName>
        <fullName evidence="6">tRNA(Ile)-lysidine synthase</fullName>
        <ecNumber evidence="6">6.3.4.19</ecNumber>
    </recommendedName>
    <alternativeName>
        <fullName evidence="6">tRNA(Ile)-2-lysyl-cytidine synthase</fullName>
    </alternativeName>
    <alternativeName>
        <fullName evidence="6">tRNA(Ile)-lysidine synthetase</fullName>
    </alternativeName>
</protein>
<gene>
    <name evidence="6 8" type="primary">tilS</name>
    <name evidence="8" type="ORF">WG901_14570</name>
</gene>
<keyword evidence="9" id="KW-1185">Reference proteome</keyword>
<keyword evidence="6" id="KW-0963">Cytoplasm</keyword>
<evidence type="ECO:0000256" key="3">
    <source>
        <dbReference type="ARBA" id="ARBA00022741"/>
    </source>
</evidence>
<comment type="domain">
    <text evidence="6">The N-terminal region contains the highly conserved SGGXDS motif, predicted to be a P-loop motif involved in ATP binding.</text>
</comment>
<sequence length="323" mass="33864">MAALDPALIGRFVRDLEALRREPGKLGLAVSGGPDSLALLLLAAEALPGAIEAATVDHGLRAESAAEATEVAQLCAQLGVPHAVLAVTVAHGNVQSEARAARYAALAEWAAARGLDAVLTAHHADDQAETLLLRLNRASGVAGLAGARARGQVPGTDISLLRPLLAWRKAELEAFVAAAGVTAAQDPSNADDRFDRARLRKALAEADWLDVSAVAESAGHLADADAALDWAARREWSECVSAEGLGVTYRPQAPRAIALRVLTRIVVQMDGEEPRGSAVARLFDRLLAGETASIGSLVVRPARGVWTFMKAPVRRAPKKDPPL</sequence>
<evidence type="ECO:0000256" key="2">
    <source>
        <dbReference type="ARBA" id="ARBA00022694"/>
    </source>
</evidence>
<dbReference type="InterPro" id="IPR012094">
    <property type="entry name" value="tRNA_Ile_lys_synt"/>
</dbReference>
<dbReference type="PANTHER" id="PTHR43033">
    <property type="entry name" value="TRNA(ILE)-LYSIDINE SYNTHASE-RELATED"/>
    <property type="match status" value="1"/>
</dbReference>
<keyword evidence="2 6" id="KW-0819">tRNA processing</keyword>
<comment type="similarity">
    <text evidence="6">Belongs to the tRNA(Ile)-lysidine synthase family.</text>
</comment>
<dbReference type="PANTHER" id="PTHR43033:SF1">
    <property type="entry name" value="TRNA(ILE)-LYSIDINE SYNTHASE-RELATED"/>
    <property type="match status" value="1"/>
</dbReference>
<dbReference type="Proteomes" id="UP001361239">
    <property type="component" value="Unassembled WGS sequence"/>
</dbReference>
<dbReference type="NCBIfam" id="TIGR02432">
    <property type="entry name" value="lysidine_TilS_N"/>
    <property type="match status" value="1"/>
</dbReference>
<evidence type="ECO:0000313" key="9">
    <source>
        <dbReference type="Proteomes" id="UP001361239"/>
    </source>
</evidence>
<keyword evidence="1 6" id="KW-0436">Ligase</keyword>
<comment type="function">
    <text evidence="6">Ligates lysine onto the cytidine present at position 34 of the AUA codon-specific tRNA(Ile) that contains the anticodon CAU, in an ATP-dependent manner. Cytidine is converted to lysidine, thus changing the amino acid specificity of the tRNA from methionine to isoleucine.</text>
</comment>
<dbReference type="RefSeq" id="WP_339587820.1">
    <property type="nucleotide sequence ID" value="NZ_JBBHJZ010000003.1"/>
</dbReference>
<reference evidence="8 9" key="1">
    <citation type="submission" date="2024-03" db="EMBL/GenBank/DDBJ databases">
        <authorList>
            <person name="Jo J.-H."/>
        </authorList>
    </citation>
    <scope>NUCLEOTIDE SEQUENCE [LARGE SCALE GENOMIC DNA]</scope>
    <source>
        <strain evidence="8 9">PS1R-30</strain>
    </source>
</reference>
<dbReference type="InterPro" id="IPR012795">
    <property type="entry name" value="tRNA_Ile_lys_synt_N"/>
</dbReference>
<comment type="caution">
    <text evidence="8">The sequence shown here is derived from an EMBL/GenBank/DDBJ whole genome shotgun (WGS) entry which is preliminary data.</text>
</comment>
<dbReference type="GO" id="GO:0032267">
    <property type="term" value="F:tRNA(Ile)-lysidine synthase activity"/>
    <property type="evidence" value="ECO:0007669"/>
    <property type="project" value="UniProtKB-EC"/>
</dbReference>
<dbReference type="Gene3D" id="3.40.50.620">
    <property type="entry name" value="HUPs"/>
    <property type="match status" value="1"/>
</dbReference>
<keyword evidence="3 6" id="KW-0547">Nucleotide-binding</keyword>
<evidence type="ECO:0000313" key="8">
    <source>
        <dbReference type="EMBL" id="MEJ5977870.1"/>
    </source>
</evidence>
<evidence type="ECO:0000256" key="1">
    <source>
        <dbReference type="ARBA" id="ARBA00022598"/>
    </source>
</evidence>